<feature type="domain" description="Cell wall hydrolase SleB" evidence="2">
    <location>
        <begin position="54"/>
        <end position="151"/>
    </location>
</feature>
<dbReference type="InterPro" id="IPR011105">
    <property type="entry name" value="Cell_wall_hydrolase_SleB"/>
</dbReference>
<proteinExistence type="predicted"/>
<organism evidence="3 4">
    <name type="scientific">Paracandidimonas soli</name>
    <dbReference type="NCBI Taxonomy" id="1917182"/>
    <lineage>
        <taxon>Bacteria</taxon>
        <taxon>Pseudomonadati</taxon>
        <taxon>Pseudomonadota</taxon>
        <taxon>Betaproteobacteria</taxon>
        <taxon>Burkholderiales</taxon>
        <taxon>Alcaligenaceae</taxon>
        <taxon>Paracandidimonas</taxon>
    </lineage>
</organism>
<dbReference type="Proteomes" id="UP000294692">
    <property type="component" value="Unassembled WGS sequence"/>
</dbReference>
<keyword evidence="4" id="KW-1185">Reference proteome</keyword>
<evidence type="ECO:0000313" key="4">
    <source>
        <dbReference type="Proteomes" id="UP000294692"/>
    </source>
</evidence>
<dbReference type="Pfam" id="PF07486">
    <property type="entry name" value="Hydrolase_2"/>
    <property type="match status" value="1"/>
</dbReference>
<evidence type="ECO:0000313" key="3">
    <source>
        <dbReference type="EMBL" id="TCU95194.1"/>
    </source>
</evidence>
<feature type="chain" id="PRO_5020348334" evidence="1">
    <location>
        <begin position="29"/>
        <end position="174"/>
    </location>
</feature>
<dbReference type="RefSeq" id="WP_207901788.1">
    <property type="nucleotide sequence ID" value="NZ_JBHRVM010000001.1"/>
</dbReference>
<evidence type="ECO:0000259" key="2">
    <source>
        <dbReference type="Pfam" id="PF07486"/>
    </source>
</evidence>
<keyword evidence="3" id="KW-0378">Hydrolase</keyword>
<dbReference type="EMBL" id="SMBX01000008">
    <property type="protein sequence ID" value="TCU95194.1"/>
    <property type="molecule type" value="Genomic_DNA"/>
</dbReference>
<dbReference type="PROSITE" id="PS51257">
    <property type="entry name" value="PROKAR_LIPOPROTEIN"/>
    <property type="match status" value="1"/>
</dbReference>
<name>A0A4R3UYY6_9BURK</name>
<feature type="signal peptide" evidence="1">
    <location>
        <begin position="1"/>
        <end position="28"/>
    </location>
</feature>
<reference evidence="3 4" key="1">
    <citation type="submission" date="2019-03" db="EMBL/GenBank/DDBJ databases">
        <title>Genomic Encyclopedia of Type Strains, Phase IV (KMG-IV): sequencing the most valuable type-strain genomes for metagenomic binning, comparative biology and taxonomic classification.</title>
        <authorList>
            <person name="Goeker M."/>
        </authorList>
    </citation>
    <scope>NUCLEOTIDE SEQUENCE [LARGE SCALE GENOMIC DNA]</scope>
    <source>
        <strain evidence="3 4">DSM 100048</strain>
    </source>
</reference>
<keyword evidence="1" id="KW-0732">Signal</keyword>
<dbReference type="GO" id="GO:0016787">
    <property type="term" value="F:hydrolase activity"/>
    <property type="evidence" value="ECO:0007669"/>
    <property type="project" value="UniProtKB-KW"/>
</dbReference>
<gene>
    <name evidence="3" type="ORF">EV686_10837</name>
</gene>
<dbReference type="InterPro" id="IPR042047">
    <property type="entry name" value="SleB_dom1"/>
</dbReference>
<dbReference type="Gene3D" id="1.10.10.2520">
    <property type="entry name" value="Cell wall hydrolase SleB, domain 1"/>
    <property type="match status" value="1"/>
</dbReference>
<protein>
    <submittedName>
        <fullName evidence="3">Cell wall hydrolase</fullName>
    </submittedName>
</protein>
<sequence length="174" mass="19084">MRDSVSMKFAIPKLRSSACIACTALVLAGCSTLGGKSEMECMERAMYFESHRSSRDGLIAVGSVVMNRVESSQFPDTVCGVVGQKGQFASGVLSRPMSERDLPKVREAARAVLGGERHPLIGNAMFFHNAQRRFSYGNMHYVLVTGGNAFYEKRRKNLVTQPVPPPPIEELTGR</sequence>
<accession>A0A4R3UYY6</accession>
<comment type="caution">
    <text evidence="3">The sequence shown here is derived from an EMBL/GenBank/DDBJ whole genome shotgun (WGS) entry which is preliminary data.</text>
</comment>
<evidence type="ECO:0000256" key="1">
    <source>
        <dbReference type="SAM" id="SignalP"/>
    </source>
</evidence>
<dbReference type="AlphaFoldDB" id="A0A4R3UYY6"/>